<dbReference type="InterPro" id="IPR022266">
    <property type="entry name" value="DtrJ-like"/>
</dbReference>
<feature type="transmembrane region" description="Helical" evidence="1">
    <location>
        <begin position="130"/>
        <end position="159"/>
    </location>
</feature>
<dbReference type="STRING" id="1122938.SAMN05660772_02433"/>
<proteinExistence type="predicted"/>
<evidence type="ECO:0000313" key="3">
    <source>
        <dbReference type="Proteomes" id="UP000192408"/>
    </source>
</evidence>
<gene>
    <name evidence="2" type="ORF">SAMN05660772_02433</name>
</gene>
<keyword evidence="3" id="KW-1185">Reference proteome</keyword>
<dbReference type="NCBIfam" id="TIGR03747">
    <property type="entry name" value="conj_TIGR03747"/>
    <property type="match status" value="1"/>
</dbReference>
<sequence>MATEQPAPPVRTAKSKKRLLNRLSALLSALFIAWILSIVFEWLGIAFIWSEQGHLHSQNMMLQEMQWFSEDFTRGLFYYSPVELATSVIATTHHWLFVKTGIQGWLAHPENHGQWEQWFYHYTRAYVESVIYITITFIIRLLIITLTSPLFLLVALAGFTEGLMLRDLRKFGAGRESGFLYHNARRYIFPVMITAWILYLSIPISVHPNAILVPAAALFGLSICVTAASFKKYL</sequence>
<keyword evidence="1" id="KW-0472">Membrane</keyword>
<organism evidence="2 3">
    <name type="scientific">Pasteurella testudinis DSM 23072</name>
    <dbReference type="NCBI Taxonomy" id="1122938"/>
    <lineage>
        <taxon>Bacteria</taxon>
        <taxon>Pseudomonadati</taxon>
        <taxon>Pseudomonadota</taxon>
        <taxon>Gammaproteobacteria</taxon>
        <taxon>Pasteurellales</taxon>
        <taxon>Pasteurellaceae</taxon>
        <taxon>Pasteurella</taxon>
    </lineage>
</organism>
<accession>A0A1W1UVK2</accession>
<evidence type="ECO:0000256" key="1">
    <source>
        <dbReference type="SAM" id="Phobius"/>
    </source>
</evidence>
<feature type="transmembrane region" description="Helical" evidence="1">
    <location>
        <begin position="211"/>
        <end position="230"/>
    </location>
</feature>
<dbReference type="Pfam" id="PF14348">
    <property type="entry name" value="DtrJ-like"/>
    <property type="match status" value="1"/>
</dbReference>
<protein>
    <submittedName>
        <fullName evidence="2">Integrating conjugative element membrane protein, PFL_4697 family</fullName>
    </submittedName>
</protein>
<feature type="transmembrane region" description="Helical" evidence="1">
    <location>
        <begin position="23"/>
        <end position="49"/>
    </location>
</feature>
<feature type="transmembrane region" description="Helical" evidence="1">
    <location>
        <begin position="187"/>
        <end position="205"/>
    </location>
</feature>
<dbReference type="Proteomes" id="UP000192408">
    <property type="component" value="Unassembled WGS sequence"/>
</dbReference>
<evidence type="ECO:0000313" key="2">
    <source>
        <dbReference type="EMBL" id="SMB85127.1"/>
    </source>
</evidence>
<name>A0A1W1UVK2_9PAST</name>
<keyword evidence="1" id="KW-1133">Transmembrane helix</keyword>
<dbReference type="AlphaFoldDB" id="A0A1W1UVK2"/>
<keyword evidence="1" id="KW-0812">Transmembrane</keyword>
<dbReference type="RefSeq" id="WP_084257103.1">
    <property type="nucleotide sequence ID" value="NZ_FWWV01000018.1"/>
</dbReference>
<dbReference type="EMBL" id="FWWV01000018">
    <property type="protein sequence ID" value="SMB85127.1"/>
    <property type="molecule type" value="Genomic_DNA"/>
</dbReference>
<reference evidence="3" key="1">
    <citation type="submission" date="2017-04" db="EMBL/GenBank/DDBJ databases">
        <authorList>
            <person name="Varghese N."/>
            <person name="Submissions S."/>
        </authorList>
    </citation>
    <scope>NUCLEOTIDE SEQUENCE [LARGE SCALE GENOMIC DNA]</scope>
    <source>
        <strain evidence="3">DSM 23072</strain>
    </source>
</reference>